<dbReference type="EMBL" id="PIXR01003183">
    <property type="protein sequence ID" value="TBT97095.1"/>
    <property type="molecule type" value="Genomic_DNA"/>
</dbReference>
<evidence type="ECO:0000313" key="3">
    <source>
        <dbReference type="EMBL" id="TBT97095.1"/>
    </source>
</evidence>
<gene>
    <name evidence="3" type="ORF">CWI39_3183p0010</name>
</gene>
<evidence type="ECO:0000256" key="2">
    <source>
        <dbReference type="SAM" id="Phobius"/>
    </source>
</evidence>
<dbReference type="AlphaFoldDB" id="A0A4Q9KRM5"/>
<name>A0A4Q9KRM5_9MICR</name>
<evidence type="ECO:0008006" key="5">
    <source>
        <dbReference type="Google" id="ProtNLM"/>
    </source>
</evidence>
<keyword evidence="2" id="KW-0472">Membrane</keyword>
<proteinExistence type="predicted"/>
<organism evidence="3 4">
    <name type="scientific">Hamiltosporidium magnivora</name>
    <dbReference type="NCBI Taxonomy" id="148818"/>
    <lineage>
        <taxon>Eukaryota</taxon>
        <taxon>Fungi</taxon>
        <taxon>Fungi incertae sedis</taxon>
        <taxon>Microsporidia</taxon>
        <taxon>Dubosqiidae</taxon>
        <taxon>Hamiltosporidium</taxon>
    </lineage>
</organism>
<evidence type="ECO:0000256" key="1">
    <source>
        <dbReference type="SAM" id="Coils"/>
    </source>
</evidence>
<reference evidence="3 4" key="1">
    <citation type="submission" date="2017-12" db="EMBL/GenBank/DDBJ databases">
        <authorList>
            <person name="Pombert J.-F."/>
            <person name="Haag K.L."/>
            <person name="Ebert D."/>
        </authorList>
    </citation>
    <scope>NUCLEOTIDE SEQUENCE [LARGE SCALE GENOMIC DNA]</scope>
    <source>
        <strain evidence="3">IL-BN-2</strain>
    </source>
</reference>
<dbReference type="VEuPathDB" id="MicrosporidiaDB:CWI36_0090p0030"/>
<comment type="caution">
    <text evidence="3">The sequence shown here is derived from an EMBL/GenBank/DDBJ whole genome shotgun (WGS) entry which is preliminary data.</text>
</comment>
<dbReference type="VEuPathDB" id="MicrosporidiaDB:CWI39_3183p0010"/>
<feature type="transmembrane region" description="Helical" evidence="2">
    <location>
        <begin position="228"/>
        <end position="247"/>
    </location>
</feature>
<feature type="coiled-coil region" evidence="1">
    <location>
        <begin position="2"/>
        <end position="29"/>
    </location>
</feature>
<keyword evidence="1" id="KW-0175">Coiled coil</keyword>
<keyword evidence="2" id="KW-0812">Transmembrane</keyword>
<keyword evidence="2" id="KW-1133">Transmembrane helix</keyword>
<protein>
    <recommendedName>
        <fullName evidence="5">Protein transport protein BOS1</fullName>
    </recommendedName>
</protein>
<dbReference type="Proteomes" id="UP000293045">
    <property type="component" value="Unassembled WGS sequence"/>
</dbReference>
<evidence type="ECO:0000313" key="4">
    <source>
        <dbReference type="Proteomes" id="UP000293045"/>
    </source>
</evidence>
<sequence>MYDKTVQKLNKMQNEIIKELEKLEKLQYNTQNINMLNNLILNFNNFLLKSEPFFSSLDENENIKRKNMYRNYKSKIESFNQQIKEINDNYVIQQHLEEDTYVCDESVTDFEENEIFYAENVNKKINLNNEINSSIKINNFEDQEISTYDTNTNSYIKINNFEDKNISTGNTRRLNSYIETALDSLESLKKQRVYIDNTKSKIREGLIGLGLSSQVVDDISNRYLNDYYFFWVGVGIVVLIFLLFRFFI</sequence>
<accession>A0A4Q9KRM5</accession>